<dbReference type="PANTHER" id="PTHR23272:SF184">
    <property type="entry name" value="OS03G0311250 PROTEIN"/>
    <property type="match status" value="1"/>
</dbReference>
<reference evidence="1 2" key="1">
    <citation type="submission" date="2021-06" db="EMBL/GenBank/DDBJ databases">
        <authorList>
            <person name="Kallberg Y."/>
            <person name="Tangrot J."/>
            <person name="Rosling A."/>
        </authorList>
    </citation>
    <scope>NUCLEOTIDE SEQUENCE [LARGE SCALE GENOMIC DNA]</scope>
    <source>
        <strain evidence="1 2">120-4 pot B 10/14</strain>
    </source>
</reference>
<dbReference type="SUPFAM" id="SSF53098">
    <property type="entry name" value="Ribonuclease H-like"/>
    <property type="match status" value="1"/>
</dbReference>
<gene>
    <name evidence="1" type="ORF">GMARGA_LOCUS4717</name>
</gene>
<accession>A0ABN7UBA2</accession>
<proteinExistence type="predicted"/>
<organism evidence="1 2">
    <name type="scientific">Gigaspora margarita</name>
    <dbReference type="NCBI Taxonomy" id="4874"/>
    <lineage>
        <taxon>Eukaryota</taxon>
        <taxon>Fungi</taxon>
        <taxon>Fungi incertae sedis</taxon>
        <taxon>Mucoromycota</taxon>
        <taxon>Glomeromycotina</taxon>
        <taxon>Glomeromycetes</taxon>
        <taxon>Diversisporales</taxon>
        <taxon>Gigasporaceae</taxon>
        <taxon>Gigaspora</taxon>
    </lineage>
</organism>
<keyword evidence="2" id="KW-1185">Reference proteome</keyword>
<protein>
    <submittedName>
        <fullName evidence="1">13358_t:CDS:1</fullName>
    </submittedName>
</protein>
<sequence>ALNAFMNSCNDLYQYIILPDQWITLEKIANFLEPFKDLTVKMSSSNSIASWIIPLFNIILNHVEDTSSDAIIKNKSAAKAARKKLVKYYSKTNATNMLCTALDPQQKFHYFIKKEFPNSEINEAKTLMRNLFENKYISSNNDILLSTFSNNTLRLSIWSMLDEDFDKDIENLDELDHYIAEKAVNKEVDVLE</sequence>
<feature type="non-terminal residue" evidence="1">
    <location>
        <position position="1"/>
    </location>
</feature>
<evidence type="ECO:0000313" key="1">
    <source>
        <dbReference type="EMBL" id="CAG8554534.1"/>
    </source>
</evidence>
<evidence type="ECO:0000313" key="2">
    <source>
        <dbReference type="Proteomes" id="UP000789901"/>
    </source>
</evidence>
<dbReference type="Proteomes" id="UP000789901">
    <property type="component" value="Unassembled WGS sequence"/>
</dbReference>
<dbReference type="EMBL" id="CAJVQB010001886">
    <property type="protein sequence ID" value="CAG8554534.1"/>
    <property type="molecule type" value="Genomic_DNA"/>
</dbReference>
<dbReference type="InterPro" id="IPR012337">
    <property type="entry name" value="RNaseH-like_sf"/>
</dbReference>
<name>A0ABN7UBA2_GIGMA</name>
<dbReference type="PANTHER" id="PTHR23272">
    <property type="entry name" value="BED FINGER-RELATED"/>
    <property type="match status" value="1"/>
</dbReference>
<comment type="caution">
    <text evidence="1">The sequence shown here is derived from an EMBL/GenBank/DDBJ whole genome shotgun (WGS) entry which is preliminary data.</text>
</comment>